<evidence type="ECO:0000313" key="4">
    <source>
        <dbReference type="EMBL" id="KAL3393980.1"/>
    </source>
</evidence>
<reference evidence="4 5" key="1">
    <citation type="journal article" date="2024" name="bioRxiv">
        <title>A reference genome for Trichogramma kaykai: A tiny desert-dwelling parasitoid wasp with competing sex-ratio distorters.</title>
        <authorList>
            <person name="Culotta J."/>
            <person name="Lindsey A.R."/>
        </authorList>
    </citation>
    <scope>NUCLEOTIDE SEQUENCE [LARGE SCALE GENOMIC DNA]</scope>
    <source>
        <strain evidence="4 5">KSX58</strain>
    </source>
</reference>
<dbReference type="EMBL" id="JBJJXI010000094">
    <property type="protein sequence ID" value="KAL3393980.1"/>
    <property type="molecule type" value="Genomic_DNA"/>
</dbReference>
<keyword evidence="5" id="KW-1185">Reference proteome</keyword>
<dbReference type="SMART" id="SM00248">
    <property type="entry name" value="ANK"/>
    <property type="match status" value="6"/>
</dbReference>
<feature type="repeat" description="ANK" evidence="3">
    <location>
        <begin position="95"/>
        <end position="127"/>
    </location>
</feature>
<dbReference type="InterPro" id="IPR002110">
    <property type="entry name" value="Ankyrin_rpt"/>
</dbReference>
<evidence type="ECO:0000256" key="3">
    <source>
        <dbReference type="PROSITE-ProRule" id="PRU00023"/>
    </source>
</evidence>
<dbReference type="Gene3D" id="1.25.40.20">
    <property type="entry name" value="Ankyrin repeat-containing domain"/>
    <property type="match status" value="4"/>
</dbReference>
<keyword evidence="1" id="KW-0677">Repeat</keyword>
<comment type="caution">
    <text evidence="4">The sequence shown here is derived from an EMBL/GenBank/DDBJ whole genome shotgun (WGS) entry which is preliminary data.</text>
</comment>
<protein>
    <submittedName>
        <fullName evidence="4">Uncharacterized protein</fullName>
    </submittedName>
</protein>
<dbReference type="Pfam" id="PF12796">
    <property type="entry name" value="Ank_2"/>
    <property type="match status" value="1"/>
</dbReference>
<feature type="repeat" description="ANK" evidence="3">
    <location>
        <begin position="168"/>
        <end position="200"/>
    </location>
</feature>
<accession>A0ABD2WM90</accession>
<gene>
    <name evidence="4" type="ORF">TKK_011656</name>
</gene>
<evidence type="ECO:0000256" key="1">
    <source>
        <dbReference type="ARBA" id="ARBA00022737"/>
    </source>
</evidence>
<keyword evidence="2 3" id="KW-0040">ANK repeat</keyword>
<sequence>MLFDLSHDQFRPVQVNFQDGAGNTPLHVALYRGRRNLFEILLRNGANPNLANAKGLTPLEIICNRTRDDYKLAKMIFELSHERYKPVKVNVQNKADQTPLHDAMLFGHRNLVQVLLKNDANPNSVNILGLTTLHMICTEQYDDRLAQIFFEVNDAKHKLVKINARNRLGNAPLHFALHLRNERLIELLLRRGADPNLTDEKGLTPLHIICNHSYSDHKMAEILFKITDLVNQLVQVDARDKLGRTPLQISVANFKPELVNLLLDRGADIFIFVFPSESYFSQRLKRYEKKLSLELVTSALAVIESLQKKGYELKGSDALTIMKLFSKLKLFEKSYDLEEFCYDDEQFVREANKIMIIPSLSLYDLIQLQPEENEKILTFMDYWKFWCSGKLEKFPQNSRNACSAHLCEIMSKGFFRRWALTETNIGHGQERTIFSGGQFENVKFGNGKFLGAPNLLAALDSLTLDSCNKEK</sequence>
<dbReference type="InterPro" id="IPR036770">
    <property type="entry name" value="Ankyrin_rpt-contain_sf"/>
</dbReference>
<dbReference type="SUPFAM" id="SSF48403">
    <property type="entry name" value="Ankyrin repeat"/>
    <property type="match status" value="1"/>
</dbReference>
<evidence type="ECO:0000313" key="5">
    <source>
        <dbReference type="Proteomes" id="UP001627154"/>
    </source>
</evidence>
<organism evidence="4 5">
    <name type="scientific">Trichogramma kaykai</name>
    <dbReference type="NCBI Taxonomy" id="54128"/>
    <lineage>
        <taxon>Eukaryota</taxon>
        <taxon>Metazoa</taxon>
        <taxon>Ecdysozoa</taxon>
        <taxon>Arthropoda</taxon>
        <taxon>Hexapoda</taxon>
        <taxon>Insecta</taxon>
        <taxon>Pterygota</taxon>
        <taxon>Neoptera</taxon>
        <taxon>Endopterygota</taxon>
        <taxon>Hymenoptera</taxon>
        <taxon>Apocrita</taxon>
        <taxon>Proctotrupomorpha</taxon>
        <taxon>Chalcidoidea</taxon>
        <taxon>Trichogrammatidae</taxon>
        <taxon>Trichogramma</taxon>
    </lineage>
</organism>
<dbReference type="PRINTS" id="PR01415">
    <property type="entry name" value="ANKYRIN"/>
</dbReference>
<feature type="repeat" description="ANK" evidence="3">
    <location>
        <begin position="242"/>
        <end position="269"/>
    </location>
</feature>
<dbReference type="AlphaFoldDB" id="A0ABD2WM90"/>
<name>A0ABD2WM90_9HYME</name>
<dbReference type="PANTHER" id="PTHR24198:SF165">
    <property type="entry name" value="ANKYRIN REPEAT-CONTAINING PROTEIN-RELATED"/>
    <property type="match status" value="1"/>
</dbReference>
<dbReference type="Pfam" id="PF13857">
    <property type="entry name" value="Ank_5"/>
    <property type="match status" value="2"/>
</dbReference>
<dbReference type="PROSITE" id="PS50297">
    <property type="entry name" value="ANK_REP_REGION"/>
    <property type="match status" value="4"/>
</dbReference>
<dbReference type="Proteomes" id="UP001627154">
    <property type="component" value="Unassembled WGS sequence"/>
</dbReference>
<dbReference type="PROSITE" id="PS50088">
    <property type="entry name" value="ANK_REPEAT"/>
    <property type="match status" value="4"/>
</dbReference>
<feature type="repeat" description="ANK" evidence="3">
    <location>
        <begin position="21"/>
        <end position="53"/>
    </location>
</feature>
<dbReference type="PANTHER" id="PTHR24198">
    <property type="entry name" value="ANKYRIN REPEAT AND PROTEIN KINASE DOMAIN-CONTAINING PROTEIN"/>
    <property type="match status" value="1"/>
</dbReference>
<evidence type="ECO:0000256" key="2">
    <source>
        <dbReference type="ARBA" id="ARBA00023043"/>
    </source>
</evidence>
<proteinExistence type="predicted"/>